<dbReference type="GO" id="GO:0005886">
    <property type="term" value="C:plasma membrane"/>
    <property type="evidence" value="ECO:0007669"/>
    <property type="project" value="UniProtKB-SubCell"/>
</dbReference>
<evidence type="ECO:0000313" key="8">
    <source>
        <dbReference type="Proteomes" id="UP000029868"/>
    </source>
</evidence>
<evidence type="ECO:0000256" key="2">
    <source>
        <dbReference type="ARBA" id="ARBA00022475"/>
    </source>
</evidence>
<gene>
    <name evidence="7" type="ORF">GAB14E_4593</name>
</gene>
<dbReference type="AlphaFoldDB" id="A0A099KCX7"/>
<dbReference type="GO" id="GO:0033228">
    <property type="term" value="P:cysteine export across plasma membrane"/>
    <property type="evidence" value="ECO:0007669"/>
    <property type="project" value="TreeGrafter"/>
</dbReference>
<keyword evidence="2" id="KW-1003">Cell membrane</keyword>
<evidence type="ECO:0000256" key="1">
    <source>
        <dbReference type="ARBA" id="ARBA00004651"/>
    </source>
</evidence>
<dbReference type="InterPro" id="IPR001123">
    <property type="entry name" value="LeuE-type"/>
</dbReference>
<evidence type="ECO:0000256" key="4">
    <source>
        <dbReference type="ARBA" id="ARBA00022989"/>
    </source>
</evidence>
<reference evidence="7 8" key="1">
    <citation type="submission" date="2014-08" db="EMBL/GenBank/DDBJ databases">
        <title>Genomic and Phenotypic Diversity of Colwellia psychrerythraea strains from Disparate Marine Basins.</title>
        <authorList>
            <person name="Techtmann S.M."/>
            <person name="Stelling S.C."/>
            <person name="Utturkar S.M."/>
            <person name="Alshibli N."/>
            <person name="Harris A."/>
            <person name="Brown S.D."/>
            <person name="Hazen T.C."/>
        </authorList>
    </citation>
    <scope>NUCLEOTIDE SEQUENCE [LARGE SCALE GENOMIC DNA]</scope>
    <source>
        <strain evidence="7 8">GAB14E</strain>
    </source>
</reference>
<protein>
    <submittedName>
        <fullName evidence="7">Lysine exporter protein (LYSE/YGGA)</fullName>
    </submittedName>
</protein>
<keyword evidence="5 6" id="KW-0472">Membrane</keyword>
<dbReference type="PANTHER" id="PTHR30086:SF20">
    <property type="entry name" value="ARGININE EXPORTER PROTEIN ARGO-RELATED"/>
    <property type="match status" value="1"/>
</dbReference>
<dbReference type="PATRIC" id="fig|28229.3.peg.4576"/>
<evidence type="ECO:0000256" key="5">
    <source>
        <dbReference type="ARBA" id="ARBA00023136"/>
    </source>
</evidence>
<dbReference type="RefSeq" id="WP_033084492.1">
    <property type="nucleotide sequence ID" value="NZ_JQEC01000072.1"/>
</dbReference>
<dbReference type="Pfam" id="PF01810">
    <property type="entry name" value="LysE"/>
    <property type="match status" value="1"/>
</dbReference>
<organism evidence="7 8">
    <name type="scientific">Colwellia psychrerythraea</name>
    <name type="common">Vibrio psychroerythus</name>
    <dbReference type="NCBI Taxonomy" id="28229"/>
    <lineage>
        <taxon>Bacteria</taxon>
        <taxon>Pseudomonadati</taxon>
        <taxon>Pseudomonadota</taxon>
        <taxon>Gammaproteobacteria</taxon>
        <taxon>Alteromonadales</taxon>
        <taxon>Colwelliaceae</taxon>
        <taxon>Colwellia</taxon>
    </lineage>
</organism>
<evidence type="ECO:0000256" key="6">
    <source>
        <dbReference type="SAM" id="Phobius"/>
    </source>
</evidence>
<dbReference type="PANTHER" id="PTHR30086">
    <property type="entry name" value="ARGININE EXPORTER PROTEIN ARGO"/>
    <property type="match status" value="1"/>
</dbReference>
<feature type="transmembrane region" description="Helical" evidence="6">
    <location>
        <begin position="38"/>
        <end position="63"/>
    </location>
</feature>
<dbReference type="GO" id="GO:0015171">
    <property type="term" value="F:amino acid transmembrane transporter activity"/>
    <property type="evidence" value="ECO:0007669"/>
    <property type="project" value="TreeGrafter"/>
</dbReference>
<feature type="transmembrane region" description="Helical" evidence="6">
    <location>
        <begin position="137"/>
        <end position="166"/>
    </location>
</feature>
<dbReference type="OrthoDB" id="9812084at2"/>
<proteinExistence type="predicted"/>
<accession>A0A099KCX7</accession>
<evidence type="ECO:0000313" key="7">
    <source>
        <dbReference type="EMBL" id="KGJ87438.1"/>
    </source>
</evidence>
<feature type="transmembrane region" description="Helical" evidence="6">
    <location>
        <begin position="178"/>
        <end position="195"/>
    </location>
</feature>
<feature type="transmembrane region" description="Helical" evidence="6">
    <location>
        <begin position="72"/>
        <end position="89"/>
    </location>
</feature>
<comment type="caution">
    <text evidence="7">The sequence shown here is derived from an EMBL/GenBank/DDBJ whole genome shotgun (WGS) entry which is preliminary data.</text>
</comment>
<keyword evidence="3 6" id="KW-0812">Transmembrane</keyword>
<dbReference type="Proteomes" id="UP000029868">
    <property type="component" value="Unassembled WGS sequence"/>
</dbReference>
<sequence length="204" mass="22327">MELYLAIIIFAASTTVTPGPNNIMIMTSGLNYGVKKSIPHLLGICFGFPAMVIMVGLGFSIVFEMYPLFHEVIKVAGVAYLLYLAWLIASSSPTSLDVEKSKPLSFTQAALFQWVNPKAWVMATGAVSAYTSISSDIFSQVIFIALAFFIVAFPCVGIWLFFGVGLKKYLNSPKHQKIFNLSMALLLIGSVLPVLKELVVQYVV</sequence>
<comment type="subcellular location">
    <subcellularLocation>
        <location evidence="1">Cell membrane</location>
        <topology evidence="1">Multi-pass membrane protein</topology>
    </subcellularLocation>
</comment>
<evidence type="ECO:0000256" key="3">
    <source>
        <dbReference type="ARBA" id="ARBA00022692"/>
    </source>
</evidence>
<name>A0A099KCX7_COLPS</name>
<keyword evidence="4 6" id="KW-1133">Transmembrane helix</keyword>
<dbReference type="EMBL" id="JQEC01000072">
    <property type="protein sequence ID" value="KGJ87438.1"/>
    <property type="molecule type" value="Genomic_DNA"/>
</dbReference>